<keyword evidence="7 13" id="KW-0547">Nucleotide-binding</keyword>
<dbReference type="CDD" id="cd00496">
    <property type="entry name" value="PheRS_alpha_core"/>
    <property type="match status" value="1"/>
</dbReference>
<evidence type="ECO:0000256" key="4">
    <source>
        <dbReference type="ARBA" id="ARBA00022490"/>
    </source>
</evidence>
<dbReference type="GO" id="GO:0004826">
    <property type="term" value="F:phenylalanine-tRNA ligase activity"/>
    <property type="evidence" value="ECO:0007669"/>
    <property type="project" value="UniProtKB-UniRule"/>
</dbReference>
<keyword evidence="6 13" id="KW-0479">Metal-binding</keyword>
<evidence type="ECO:0000256" key="3">
    <source>
        <dbReference type="ARBA" id="ARBA00011209"/>
    </source>
</evidence>
<name>A0A2M6WC21_9BACT</name>
<evidence type="ECO:0000256" key="8">
    <source>
        <dbReference type="ARBA" id="ARBA00022840"/>
    </source>
</evidence>
<dbReference type="PANTHER" id="PTHR11538">
    <property type="entry name" value="PHENYLALANYL-TRNA SYNTHETASE"/>
    <property type="match status" value="1"/>
</dbReference>
<dbReference type="Proteomes" id="UP000230543">
    <property type="component" value="Unassembled WGS sequence"/>
</dbReference>
<comment type="similarity">
    <text evidence="2 13">Belongs to the class-II aminoacyl-tRNA synthetase family. Phe-tRNA synthetase alpha subunit type 1 subfamily.</text>
</comment>
<keyword evidence="8 13" id="KW-0067">ATP-binding</keyword>
<evidence type="ECO:0000256" key="1">
    <source>
        <dbReference type="ARBA" id="ARBA00004496"/>
    </source>
</evidence>
<dbReference type="EMBL" id="PFBO01000095">
    <property type="protein sequence ID" value="PIT90348.1"/>
    <property type="molecule type" value="Genomic_DNA"/>
</dbReference>
<keyword evidence="11 13" id="KW-0030">Aminoacyl-tRNA synthetase</keyword>
<evidence type="ECO:0000256" key="12">
    <source>
        <dbReference type="ARBA" id="ARBA00049255"/>
    </source>
</evidence>
<feature type="domain" description="Aminoacyl-transfer RNA synthetases class-II family profile" evidence="14">
    <location>
        <begin position="108"/>
        <end position="317"/>
    </location>
</feature>
<evidence type="ECO:0000256" key="9">
    <source>
        <dbReference type="ARBA" id="ARBA00022842"/>
    </source>
</evidence>
<comment type="subunit">
    <text evidence="3 13">Tetramer of two alpha and two beta subunits.</text>
</comment>
<dbReference type="InterPro" id="IPR004529">
    <property type="entry name" value="Phe-tRNA-synth_IIc_asu"/>
</dbReference>
<dbReference type="GO" id="GO:0005524">
    <property type="term" value="F:ATP binding"/>
    <property type="evidence" value="ECO:0007669"/>
    <property type="project" value="UniProtKB-UniRule"/>
</dbReference>
<sequence>METQIKQLKDKALAELKKVTDLDQLEKLEVKYLGRKGELTGILRGLKDLAGEHKIKVGKLANQVKNELVELSSDLKAKLSGKAEVKSGFLDLTLPGNKAELGNLHPITQVQRQLEEIFSRMGFMILDGPELESDYYNFEALNIPADHPARDMQDTFYIKDHPDWVMRTHTSNQQVRVIEKYGSPLRAVFPGRCFRYEATDASHDTTFYQMEGLMIDKHISIANLISVMKSLLKEVLRRDVKVRLRPGFFPFVEPGFELDINCLICSGEGCSVCKQSGWLELLPCGLVHPRVLEYGGLNPKEYSGFAFGLGLTRLVMMKYGIDDIRLLTSGDLRFLKQF</sequence>
<dbReference type="Pfam" id="PF01409">
    <property type="entry name" value="tRNA-synt_2d"/>
    <property type="match status" value="1"/>
</dbReference>
<dbReference type="GO" id="GO:0005737">
    <property type="term" value="C:cytoplasm"/>
    <property type="evidence" value="ECO:0007669"/>
    <property type="project" value="UniProtKB-SubCell"/>
</dbReference>
<dbReference type="SUPFAM" id="SSF55681">
    <property type="entry name" value="Class II aaRS and biotin synthetases"/>
    <property type="match status" value="1"/>
</dbReference>
<dbReference type="SUPFAM" id="SSF46589">
    <property type="entry name" value="tRNA-binding arm"/>
    <property type="match status" value="1"/>
</dbReference>
<keyword evidence="4 13" id="KW-0963">Cytoplasm</keyword>
<evidence type="ECO:0000256" key="2">
    <source>
        <dbReference type="ARBA" id="ARBA00010207"/>
    </source>
</evidence>
<dbReference type="Pfam" id="PF02912">
    <property type="entry name" value="Phe_tRNA-synt_N"/>
    <property type="match status" value="1"/>
</dbReference>
<dbReference type="NCBIfam" id="TIGR00468">
    <property type="entry name" value="pheS"/>
    <property type="match status" value="1"/>
</dbReference>
<comment type="cofactor">
    <cofactor evidence="13">
        <name>Mg(2+)</name>
        <dbReference type="ChEBI" id="CHEBI:18420"/>
    </cofactor>
    <text evidence="13">Binds 2 magnesium ions per tetramer.</text>
</comment>
<proteinExistence type="inferred from homology"/>
<evidence type="ECO:0000256" key="11">
    <source>
        <dbReference type="ARBA" id="ARBA00023146"/>
    </source>
</evidence>
<dbReference type="EC" id="6.1.1.20" evidence="13"/>
<comment type="subcellular location">
    <subcellularLocation>
        <location evidence="1 13">Cytoplasm</location>
    </subcellularLocation>
</comment>
<dbReference type="InterPro" id="IPR022911">
    <property type="entry name" value="Phe_tRNA_ligase_alpha1_bac"/>
</dbReference>
<protein>
    <recommendedName>
        <fullName evidence="13">Phenylalanine--tRNA ligase alpha subunit</fullName>
        <ecNumber evidence="13">6.1.1.20</ecNumber>
    </recommendedName>
    <alternativeName>
        <fullName evidence="13">Phenylalanyl-tRNA synthetase alpha subunit</fullName>
        <shortName evidence="13">PheRS</shortName>
    </alternativeName>
</protein>
<comment type="caution">
    <text evidence="15">The sequence shown here is derived from an EMBL/GenBank/DDBJ whole genome shotgun (WGS) entry which is preliminary data.</text>
</comment>
<dbReference type="InterPro" id="IPR004188">
    <property type="entry name" value="Phe-tRNA_ligase_II_N"/>
</dbReference>
<dbReference type="InterPro" id="IPR006195">
    <property type="entry name" value="aa-tRNA-synth_II"/>
</dbReference>
<dbReference type="AlphaFoldDB" id="A0A2M6WC21"/>
<organism evidence="15 16">
    <name type="scientific">Candidatus Komeilibacteria bacterium CG10_big_fil_rev_8_21_14_0_10_41_13</name>
    <dbReference type="NCBI Taxonomy" id="1974476"/>
    <lineage>
        <taxon>Bacteria</taxon>
        <taxon>Candidatus Komeiliibacteriota</taxon>
    </lineage>
</organism>
<dbReference type="Gene3D" id="3.30.930.10">
    <property type="entry name" value="Bira Bifunctional Protein, Domain 2"/>
    <property type="match status" value="1"/>
</dbReference>
<keyword evidence="5 13" id="KW-0436">Ligase</keyword>
<evidence type="ECO:0000256" key="13">
    <source>
        <dbReference type="HAMAP-Rule" id="MF_00281"/>
    </source>
</evidence>
<keyword evidence="10 13" id="KW-0648">Protein biosynthesis</keyword>
<evidence type="ECO:0000256" key="6">
    <source>
        <dbReference type="ARBA" id="ARBA00022723"/>
    </source>
</evidence>
<evidence type="ECO:0000313" key="15">
    <source>
        <dbReference type="EMBL" id="PIT90348.1"/>
    </source>
</evidence>
<comment type="catalytic activity">
    <reaction evidence="12 13">
        <text>tRNA(Phe) + L-phenylalanine + ATP = L-phenylalanyl-tRNA(Phe) + AMP + diphosphate + H(+)</text>
        <dbReference type="Rhea" id="RHEA:19413"/>
        <dbReference type="Rhea" id="RHEA-COMP:9668"/>
        <dbReference type="Rhea" id="RHEA-COMP:9699"/>
        <dbReference type="ChEBI" id="CHEBI:15378"/>
        <dbReference type="ChEBI" id="CHEBI:30616"/>
        <dbReference type="ChEBI" id="CHEBI:33019"/>
        <dbReference type="ChEBI" id="CHEBI:58095"/>
        <dbReference type="ChEBI" id="CHEBI:78442"/>
        <dbReference type="ChEBI" id="CHEBI:78531"/>
        <dbReference type="ChEBI" id="CHEBI:456215"/>
        <dbReference type="EC" id="6.1.1.20"/>
    </reaction>
</comment>
<feature type="binding site" evidence="13">
    <location>
        <position position="253"/>
    </location>
    <ligand>
        <name>Mg(2+)</name>
        <dbReference type="ChEBI" id="CHEBI:18420"/>
        <note>shared with beta subunit</note>
    </ligand>
</feature>
<keyword evidence="9 13" id="KW-0460">Magnesium</keyword>
<dbReference type="PANTHER" id="PTHR11538:SF41">
    <property type="entry name" value="PHENYLALANINE--TRNA LIGASE, MITOCHONDRIAL"/>
    <property type="match status" value="1"/>
</dbReference>
<dbReference type="GO" id="GO:0000049">
    <property type="term" value="F:tRNA binding"/>
    <property type="evidence" value="ECO:0007669"/>
    <property type="project" value="InterPro"/>
</dbReference>
<dbReference type="InterPro" id="IPR045864">
    <property type="entry name" value="aa-tRNA-synth_II/BPL/LPL"/>
</dbReference>
<dbReference type="GO" id="GO:0006432">
    <property type="term" value="P:phenylalanyl-tRNA aminoacylation"/>
    <property type="evidence" value="ECO:0007669"/>
    <property type="project" value="UniProtKB-UniRule"/>
</dbReference>
<evidence type="ECO:0000256" key="7">
    <source>
        <dbReference type="ARBA" id="ARBA00022741"/>
    </source>
</evidence>
<dbReference type="InterPro" id="IPR010978">
    <property type="entry name" value="tRNA-bd_arm"/>
</dbReference>
<evidence type="ECO:0000259" key="14">
    <source>
        <dbReference type="PROSITE" id="PS50862"/>
    </source>
</evidence>
<accession>A0A2M6WC21</accession>
<evidence type="ECO:0000256" key="10">
    <source>
        <dbReference type="ARBA" id="ARBA00022917"/>
    </source>
</evidence>
<reference evidence="16" key="1">
    <citation type="submission" date="2017-09" db="EMBL/GenBank/DDBJ databases">
        <title>Depth-based differentiation of microbial function through sediment-hosted aquifers and enrichment of novel symbionts in the deep terrestrial subsurface.</title>
        <authorList>
            <person name="Probst A.J."/>
            <person name="Ladd B."/>
            <person name="Jarett J.K."/>
            <person name="Geller-Mcgrath D.E."/>
            <person name="Sieber C.M.K."/>
            <person name="Emerson J.B."/>
            <person name="Anantharaman K."/>
            <person name="Thomas B.C."/>
            <person name="Malmstrom R."/>
            <person name="Stieglmeier M."/>
            <person name="Klingl A."/>
            <person name="Woyke T."/>
            <person name="Ryan C.M."/>
            <person name="Banfield J.F."/>
        </authorList>
    </citation>
    <scope>NUCLEOTIDE SEQUENCE [LARGE SCALE GENOMIC DNA]</scope>
</reference>
<dbReference type="PROSITE" id="PS50862">
    <property type="entry name" value="AA_TRNA_LIGASE_II"/>
    <property type="match status" value="1"/>
</dbReference>
<gene>
    <name evidence="13" type="primary">pheS</name>
    <name evidence="15" type="ORF">COU22_02635</name>
</gene>
<evidence type="ECO:0000313" key="16">
    <source>
        <dbReference type="Proteomes" id="UP000230543"/>
    </source>
</evidence>
<dbReference type="HAMAP" id="MF_00281">
    <property type="entry name" value="Phe_tRNA_synth_alpha1"/>
    <property type="match status" value="1"/>
</dbReference>
<dbReference type="FunFam" id="3.30.930.10:FF:000089">
    <property type="entry name" value="Phenylalanine--tRNA ligase alpha subunit"/>
    <property type="match status" value="1"/>
</dbReference>
<dbReference type="GO" id="GO:0000287">
    <property type="term" value="F:magnesium ion binding"/>
    <property type="evidence" value="ECO:0007669"/>
    <property type="project" value="UniProtKB-UniRule"/>
</dbReference>
<evidence type="ECO:0000256" key="5">
    <source>
        <dbReference type="ARBA" id="ARBA00022598"/>
    </source>
</evidence>
<dbReference type="InterPro" id="IPR002319">
    <property type="entry name" value="Phenylalanyl-tRNA_Synthase"/>
</dbReference>